<feature type="transmembrane region" description="Helical" evidence="1">
    <location>
        <begin position="448"/>
        <end position="470"/>
    </location>
</feature>
<dbReference type="Proteomes" id="UP000003136">
    <property type="component" value="Unassembled WGS sequence"/>
</dbReference>
<keyword evidence="1" id="KW-0472">Membrane</keyword>
<sequence>MGLHGRQLHIHDLCDLGVGLVRTEQMENLQLRGRQLLTGGKAGFEEMRVERRLRPHRRHQPLAPCFVAVPVQRFQQRQHRRAVYADGADEAVLRRRVQRRRQSLAPPLILLAAQGDGSQDIQVDAVDDAGAVLNVRLQRGKRQLRRVRSTVLQLHHCLREILVAPHDVQVREFARGFFPIPRVCRIKVAGVHVNTAEHGVHIGQKACQTALGKAFTEYLDGAPRVGGLPVCKLAASQQSTDGELHVRRAVVAHLVHLREKGQHPPCDVLALFKLTFGNGAVRKAHAVPPQYSLHRETEGLVEQVVLFAPFGKVLAAIHDARQRARDGKGRQRHLFVRQQTEHGGDGLRQTVHAPLWQGDVQPCKAAARLLSGGILPAAVFGKLLQFAIPALRAFVIHGQCAEHTHALHQRGGGENFRLRQAAVVFFHLGIVTHAGVEFCITHQQLRNLGIVTAAGVAFQGMGVVLLQLIVQPAPG</sequence>
<reference evidence="2 3" key="1">
    <citation type="submission" date="2008-11" db="EMBL/GenBank/DDBJ databases">
        <title>Draft genome sequence of Bacteroides pectinophilus (ATCC 43243).</title>
        <authorList>
            <person name="Sudarsanam P."/>
            <person name="Ley R."/>
            <person name="Guruge J."/>
            <person name="Turnbaugh P.J."/>
            <person name="Mahowald M."/>
            <person name="Liep D."/>
            <person name="Gordon J."/>
        </authorList>
    </citation>
    <scope>NUCLEOTIDE SEQUENCE [LARGE SCALE GENOMIC DNA]</scope>
    <source>
        <strain evidence="2 3">ATCC 43243</strain>
    </source>
</reference>
<dbReference type="HOGENOM" id="CLU_574483_0_0_9"/>
<keyword evidence="3" id="KW-1185">Reference proteome</keyword>
<evidence type="ECO:0000256" key="1">
    <source>
        <dbReference type="SAM" id="Phobius"/>
    </source>
</evidence>
<accession>B7APN2</accession>
<protein>
    <submittedName>
        <fullName evidence="2">Uncharacterized protein</fullName>
    </submittedName>
</protein>
<keyword evidence="1" id="KW-1133">Transmembrane helix</keyword>
<reference evidence="2 3" key="2">
    <citation type="submission" date="2008-11" db="EMBL/GenBank/DDBJ databases">
        <authorList>
            <person name="Fulton L."/>
            <person name="Clifton S."/>
            <person name="Fulton B."/>
            <person name="Xu J."/>
            <person name="Minx P."/>
            <person name="Pepin K.H."/>
            <person name="Johnson M."/>
            <person name="Bhonagiri V."/>
            <person name="Nash W.E."/>
            <person name="Mardis E.R."/>
            <person name="Wilson R.K."/>
        </authorList>
    </citation>
    <scope>NUCLEOTIDE SEQUENCE [LARGE SCALE GENOMIC DNA]</scope>
    <source>
        <strain evidence="2 3">ATCC 43243</strain>
    </source>
</reference>
<dbReference type="AlphaFoldDB" id="B7APN2"/>
<name>B7APN2_9FIRM</name>
<keyword evidence="1" id="KW-0812">Transmembrane</keyword>
<dbReference type="EMBL" id="ABVQ01000034">
    <property type="protein sequence ID" value="EEC58506.1"/>
    <property type="molecule type" value="Genomic_DNA"/>
</dbReference>
<gene>
    <name evidence="2" type="ORF">BACPEC_00638</name>
</gene>
<organism evidence="2 3">
    <name type="scientific">[Bacteroides] pectinophilus ATCC 43243</name>
    <dbReference type="NCBI Taxonomy" id="483218"/>
    <lineage>
        <taxon>Bacteria</taxon>
        <taxon>Bacillati</taxon>
        <taxon>Bacillota</taxon>
        <taxon>Clostridia</taxon>
        <taxon>Eubacteriales</taxon>
    </lineage>
</organism>
<proteinExistence type="predicted"/>
<evidence type="ECO:0000313" key="2">
    <source>
        <dbReference type="EMBL" id="EEC58506.1"/>
    </source>
</evidence>
<dbReference type="STRING" id="483218.BACPEC_00638"/>
<evidence type="ECO:0000313" key="3">
    <source>
        <dbReference type="Proteomes" id="UP000003136"/>
    </source>
</evidence>
<comment type="caution">
    <text evidence="2">The sequence shown here is derived from an EMBL/GenBank/DDBJ whole genome shotgun (WGS) entry which is preliminary data.</text>
</comment>